<name>A0A3D3R705_9PLAN</name>
<dbReference type="AlphaFoldDB" id="A0A3D3R705"/>
<evidence type="ECO:0000313" key="2">
    <source>
        <dbReference type="EMBL" id="HCO24356.1"/>
    </source>
</evidence>
<sequence length="64" mass="7168">MNQTIEIIITADGQTRVETKGFTGSDCRTASRFLEQALGQTTSEQLKPEFHQSASEKEHLQEDV</sequence>
<dbReference type="Proteomes" id="UP000263642">
    <property type="component" value="Unassembled WGS sequence"/>
</dbReference>
<feature type="region of interest" description="Disordered" evidence="1">
    <location>
        <begin position="40"/>
        <end position="64"/>
    </location>
</feature>
<gene>
    <name evidence="2" type="ORF">DIT97_15445</name>
</gene>
<proteinExistence type="predicted"/>
<comment type="caution">
    <text evidence="2">The sequence shown here is derived from an EMBL/GenBank/DDBJ whole genome shotgun (WGS) entry which is preliminary data.</text>
</comment>
<feature type="compositionally biased region" description="Basic and acidic residues" evidence="1">
    <location>
        <begin position="46"/>
        <end position="64"/>
    </location>
</feature>
<evidence type="ECO:0000313" key="3">
    <source>
        <dbReference type="Proteomes" id="UP000263642"/>
    </source>
</evidence>
<evidence type="ECO:0008006" key="4">
    <source>
        <dbReference type="Google" id="ProtNLM"/>
    </source>
</evidence>
<dbReference type="InterPro" id="IPR021375">
    <property type="entry name" value="DUF2997"/>
</dbReference>
<dbReference type="Pfam" id="PF11211">
    <property type="entry name" value="DUF2997"/>
    <property type="match status" value="1"/>
</dbReference>
<evidence type="ECO:0000256" key="1">
    <source>
        <dbReference type="SAM" id="MobiDB-lite"/>
    </source>
</evidence>
<reference evidence="2 3" key="1">
    <citation type="journal article" date="2018" name="Nat. Biotechnol.">
        <title>A standardized bacterial taxonomy based on genome phylogeny substantially revises the tree of life.</title>
        <authorList>
            <person name="Parks D.H."/>
            <person name="Chuvochina M."/>
            <person name="Waite D.W."/>
            <person name="Rinke C."/>
            <person name="Skarshewski A."/>
            <person name="Chaumeil P.A."/>
            <person name="Hugenholtz P."/>
        </authorList>
    </citation>
    <scope>NUCLEOTIDE SEQUENCE [LARGE SCALE GENOMIC DNA]</scope>
    <source>
        <strain evidence="2">UBA9375</strain>
    </source>
</reference>
<accession>A0A3D3R705</accession>
<dbReference type="EMBL" id="DQAY01000090">
    <property type="protein sequence ID" value="HCO24356.1"/>
    <property type="molecule type" value="Genomic_DNA"/>
</dbReference>
<protein>
    <recommendedName>
        <fullName evidence="4">DUF2997 domain-containing protein</fullName>
    </recommendedName>
</protein>
<organism evidence="2 3">
    <name type="scientific">Gimesia maris</name>
    <dbReference type="NCBI Taxonomy" id="122"/>
    <lineage>
        <taxon>Bacteria</taxon>
        <taxon>Pseudomonadati</taxon>
        <taxon>Planctomycetota</taxon>
        <taxon>Planctomycetia</taxon>
        <taxon>Planctomycetales</taxon>
        <taxon>Planctomycetaceae</taxon>
        <taxon>Gimesia</taxon>
    </lineage>
</organism>